<evidence type="ECO:0008006" key="4">
    <source>
        <dbReference type="Google" id="ProtNLM"/>
    </source>
</evidence>
<gene>
    <name evidence="2" type="ORF">LQG66_25890</name>
</gene>
<proteinExistence type="predicted"/>
<evidence type="ECO:0000313" key="2">
    <source>
        <dbReference type="EMBL" id="UFZ02685.1"/>
    </source>
</evidence>
<dbReference type="RefSeq" id="WP_231318471.1">
    <property type="nucleotide sequence ID" value="NZ_CP088156.1"/>
</dbReference>
<sequence>MRRALFVLLLGYVLALAACNEEPDARRERTVVVKKPEEVSTWLSVTDKIETALWLRSREVGHDVLASDSEADRLRRAIRQAVSRFYEDERMIANRTAQTGDALAEAGQPERYVDILTGMVDAADLSSDRKLYGEMCQHYLILRRNGEGRTQALEHVGAKFRHANACRESACTDAK</sequence>
<protein>
    <recommendedName>
        <fullName evidence="4">MxaH protein</fullName>
    </recommendedName>
</protein>
<accession>A0ABY3R704</accession>
<name>A0ABY3R704_9BRAD</name>
<dbReference type="Proteomes" id="UP001431010">
    <property type="component" value="Chromosome"/>
</dbReference>
<evidence type="ECO:0000256" key="1">
    <source>
        <dbReference type="SAM" id="SignalP"/>
    </source>
</evidence>
<keyword evidence="3" id="KW-1185">Reference proteome</keyword>
<organism evidence="2 3">
    <name type="scientific">Bradyrhizobium ontarionense</name>
    <dbReference type="NCBI Taxonomy" id="2898149"/>
    <lineage>
        <taxon>Bacteria</taxon>
        <taxon>Pseudomonadati</taxon>
        <taxon>Pseudomonadota</taxon>
        <taxon>Alphaproteobacteria</taxon>
        <taxon>Hyphomicrobiales</taxon>
        <taxon>Nitrobacteraceae</taxon>
        <taxon>Bradyrhizobium</taxon>
    </lineage>
</organism>
<feature type="signal peptide" evidence="1">
    <location>
        <begin position="1"/>
        <end position="17"/>
    </location>
</feature>
<dbReference type="PROSITE" id="PS51257">
    <property type="entry name" value="PROKAR_LIPOPROTEIN"/>
    <property type="match status" value="1"/>
</dbReference>
<keyword evidence="1" id="KW-0732">Signal</keyword>
<evidence type="ECO:0000313" key="3">
    <source>
        <dbReference type="Proteomes" id="UP001431010"/>
    </source>
</evidence>
<dbReference type="EMBL" id="CP088156">
    <property type="protein sequence ID" value="UFZ02685.1"/>
    <property type="molecule type" value="Genomic_DNA"/>
</dbReference>
<feature type="chain" id="PRO_5045778493" description="MxaH protein" evidence="1">
    <location>
        <begin position="18"/>
        <end position="175"/>
    </location>
</feature>
<reference evidence="2" key="1">
    <citation type="journal article" date="2024" name="Antonie Van Leeuwenhoek">
        <title>Bradyrhizobium ontarionense sp. nov., a novel bacterial symbiont isolated from Aeschynomene indica (Indian jointvetch), harbours photosynthesis, nitrogen fixation and nitrous oxide (N2O) reductase genes.</title>
        <authorList>
            <person name="Bromfield E.S.P."/>
            <person name="Cloutier S."/>
        </authorList>
    </citation>
    <scope>NUCLEOTIDE SEQUENCE</scope>
    <source>
        <strain evidence="2">A19</strain>
    </source>
</reference>